<feature type="transmembrane region" description="Helical" evidence="1">
    <location>
        <begin position="270"/>
        <end position="287"/>
    </location>
</feature>
<name>A0A376BME2_9NEIS</name>
<keyword evidence="3" id="KW-1185">Reference proteome</keyword>
<reference evidence="2 3" key="1">
    <citation type="submission" date="2018-06" db="EMBL/GenBank/DDBJ databases">
        <authorList>
            <consortium name="Pathogen Informatics"/>
            <person name="Doyle S."/>
        </authorList>
    </citation>
    <scope>NUCLEOTIDE SEQUENCE [LARGE SCALE GENOMIC DNA]</scope>
    <source>
        <strain evidence="2 3">NCTC10283</strain>
    </source>
</reference>
<accession>A0A376BME2</accession>
<sequence>MTIQPVLDQLNYLMREMAKTQELAHYYPEFYMGYIFQTEETHNFSIENNQLLFQRYEKGENHTKGDLIEEQRFSSLNGLAYFYWKDSMYFKSTRVGREQVKQKYATKLPNTKWCSAMWINETEIKDVPCLLLLPENKQDLIEKREVFFLEMLHFEFSEREFKKVITYHNRCNEIIDKIFAEKTLELDNIIFQAGLNKMLGLPDVPALQNPLSQQEPENKLKNLNHAREWKTFRQYVKRHFLSVSGIAIERWTMRILGVIALISSMMLQKISMVTHITLSLVLILYCLRPLTALAKREFNQLREKRLSEVKKRFGDLCLWMKRNESPQSWFNSRLLGWVSVILWFVYLGMGYLFNHWNNKMMFACFAVVAAYIVVQEKEAA</sequence>
<evidence type="ECO:0000313" key="3">
    <source>
        <dbReference type="Proteomes" id="UP000254209"/>
    </source>
</evidence>
<organism evidence="2 3">
    <name type="scientific">Alysiella crassa</name>
    <dbReference type="NCBI Taxonomy" id="153491"/>
    <lineage>
        <taxon>Bacteria</taxon>
        <taxon>Pseudomonadati</taxon>
        <taxon>Pseudomonadota</taxon>
        <taxon>Betaproteobacteria</taxon>
        <taxon>Neisseriales</taxon>
        <taxon>Neisseriaceae</taxon>
        <taxon>Alysiella</taxon>
    </lineage>
</organism>
<dbReference type="STRING" id="1120980.GCA_000745955_01004"/>
<evidence type="ECO:0000313" key="2">
    <source>
        <dbReference type="EMBL" id="SSY70879.1"/>
    </source>
</evidence>
<keyword evidence="1" id="KW-1133">Transmembrane helix</keyword>
<dbReference type="Proteomes" id="UP000254209">
    <property type="component" value="Unassembled WGS sequence"/>
</dbReference>
<keyword evidence="1" id="KW-0812">Transmembrane</keyword>
<dbReference type="EMBL" id="UFSO01000002">
    <property type="protein sequence ID" value="SSY70879.1"/>
    <property type="molecule type" value="Genomic_DNA"/>
</dbReference>
<gene>
    <name evidence="2" type="ORF">NCTC10283_00994</name>
</gene>
<feature type="transmembrane region" description="Helical" evidence="1">
    <location>
        <begin position="334"/>
        <end position="353"/>
    </location>
</feature>
<keyword evidence="1" id="KW-0472">Membrane</keyword>
<dbReference type="AlphaFoldDB" id="A0A376BME2"/>
<feature type="transmembrane region" description="Helical" evidence="1">
    <location>
        <begin position="240"/>
        <end position="264"/>
    </location>
</feature>
<proteinExistence type="predicted"/>
<evidence type="ECO:0000256" key="1">
    <source>
        <dbReference type="SAM" id="Phobius"/>
    </source>
</evidence>
<protein>
    <submittedName>
        <fullName evidence="2">Uncharacterized protein</fullName>
    </submittedName>
</protein>